<reference evidence="3" key="1">
    <citation type="submission" date="2013-09" db="EMBL/GenBank/DDBJ databases">
        <title>The Genome Sequence of Anopheles culicifacies species A.</title>
        <authorList>
            <consortium name="The Broad Institute Genomics Platform"/>
            <person name="Neafsey D.E."/>
            <person name="Besansky N."/>
            <person name="Howell P."/>
            <person name="Walton C."/>
            <person name="Young S.K."/>
            <person name="Zeng Q."/>
            <person name="Gargeya S."/>
            <person name="Fitzgerald M."/>
            <person name="Haas B."/>
            <person name="Abouelleil A."/>
            <person name="Allen A.W."/>
            <person name="Alvarado L."/>
            <person name="Arachchi H.M."/>
            <person name="Berlin A.M."/>
            <person name="Chapman S.B."/>
            <person name="Gainer-Dewar J."/>
            <person name="Goldberg J."/>
            <person name="Griggs A."/>
            <person name="Gujja S."/>
            <person name="Hansen M."/>
            <person name="Howarth C."/>
            <person name="Imamovic A."/>
            <person name="Ireland A."/>
            <person name="Larimer J."/>
            <person name="McCowan C."/>
            <person name="Murphy C."/>
            <person name="Pearson M."/>
            <person name="Poon T.W."/>
            <person name="Priest M."/>
            <person name="Roberts A."/>
            <person name="Saif S."/>
            <person name="Shea T."/>
            <person name="Sisk P."/>
            <person name="Sykes S."/>
            <person name="Wortman J."/>
            <person name="Nusbaum C."/>
            <person name="Birren B."/>
        </authorList>
    </citation>
    <scope>NUCLEOTIDE SEQUENCE [LARGE SCALE GENOMIC DNA]</scope>
    <source>
        <strain evidence="3">A-37</strain>
    </source>
</reference>
<dbReference type="AlphaFoldDB" id="A0A182MQA8"/>
<sequence>MIPITAYGADVLCDTATNQVESAQMQGYFASARKGTHAVTESGRWNEQDSIRFSCQIQPSTECPFLVRLRTAPYTGRCFGKTAYLLESSVQCTQRVSQYSAALLISGLRAWLISTFCVVWLWLAPATAVRRDVLTHRQPVFTSCASLTRQYFNYQCLCVCVCL</sequence>
<dbReference type="Proteomes" id="UP000075883">
    <property type="component" value="Unassembled WGS sequence"/>
</dbReference>
<evidence type="ECO:0000256" key="1">
    <source>
        <dbReference type="SAM" id="Phobius"/>
    </source>
</evidence>
<reference evidence="2" key="2">
    <citation type="submission" date="2020-05" db="UniProtKB">
        <authorList>
            <consortium name="EnsemblMetazoa"/>
        </authorList>
    </citation>
    <scope>IDENTIFICATION</scope>
    <source>
        <strain evidence="2">A-37</strain>
    </source>
</reference>
<dbReference type="EnsemblMetazoa" id="ACUA023714-RA">
    <property type="protein sequence ID" value="ACUA023714-PA"/>
    <property type="gene ID" value="ACUA023714"/>
</dbReference>
<dbReference type="EMBL" id="AXCM01002027">
    <property type="status" value="NOT_ANNOTATED_CDS"/>
    <property type="molecule type" value="Genomic_DNA"/>
</dbReference>
<keyword evidence="1" id="KW-0472">Membrane</keyword>
<keyword evidence="3" id="KW-1185">Reference proteome</keyword>
<protein>
    <submittedName>
        <fullName evidence="2">Uncharacterized protein</fullName>
    </submittedName>
</protein>
<evidence type="ECO:0000313" key="3">
    <source>
        <dbReference type="Proteomes" id="UP000075883"/>
    </source>
</evidence>
<organism evidence="2 3">
    <name type="scientific">Anopheles culicifacies</name>
    <dbReference type="NCBI Taxonomy" id="139723"/>
    <lineage>
        <taxon>Eukaryota</taxon>
        <taxon>Metazoa</taxon>
        <taxon>Ecdysozoa</taxon>
        <taxon>Arthropoda</taxon>
        <taxon>Hexapoda</taxon>
        <taxon>Insecta</taxon>
        <taxon>Pterygota</taxon>
        <taxon>Neoptera</taxon>
        <taxon>Endopterygota</taxon>
        <taxon>Diptera</taxon>
        <taxon>Nematocera</taxon>
        <taxon>Culicoidea</taxon>
        <taxon>Culicidae</taxon>
        <taxon>Anophelinae</taxon>
        <taxon>Anopheles</taxon>
        <taxon>culicifacies species complex</taxon>
    </lineage>
</organism>
<keyword evidence="1" id="KW-0812">Transmembrane</keyword>
<name>A0A182MQA8_9DIPT</name>
<dbReference type="VEuPathDB" id="VectorBase:ACUA023714"/>
<accession>A0A182MQA8</accession>
<evidence type="ECO:0000313" key="2">
    <source>
        <dbReference type="EnsemblMetazoa" id="ACUA023714-PA"/>
    </source>
</evidence>
<keyword evidence="1" id="KW-1133">Transmembrane helix</keyword>
<proteinExistence type="predicted"/>
<feature type="transmembrane region" description="Helical" evidence="1">
    <location>
        <begin position="99"/>
        <end position="123"/>
    </location>
</feature>